<reference evidence="5 6" key="1">
    <citation type="submission" date="2016-05" db="EMBL/GenBank/DDBJ databases">
        <title>A degradative enzymes factory behind the ericoid mycorrhizal symbiosis.</title>
        <authorList>
            <consortium name="DOE Joint Genome Institute"/>
            <person name="Martino E."/>
            <person name="Morin E."/>
            <person name="Grelet G."/>
            <person name="Kuo A."/>
            <person name="Kohler A."/>
            <person name="Daghino S."/>
            <person name="Barry K."/>
            <person name="Choi C."/>
            <person name="Cichocki N."/>
            <person name="Clum A."/>
            <person name="Copeland A."/>
            <person name="Hainaut M."/>
            <person name="Haridas S."/>
            <person name="Labutti K."/>
            <person name="Lindquist E."/>
            <person name="Lipzen A."/>
            <person name="Khouja H.-R."/>
            <person name="Murat C."/>
            <person name="Ohm R."/>
            <person name="Olson A."/>
            <person name="Spatafora J."/>
            <person name="Veneault-Fourrey C."/>
            <person name="Henrissat B."/>
            <person name="Grigoriev I."/>
            <person name="Martin F."/>
            <person name="Perotto S."/>
        </authorList>
    </citation>
    <scope>NUCLEOTIDE SEQUENCE [LARGE SCALE GENOMIC DNA]</scope>
    <source>
        <strain evidence="5 6">UAMH 7357</strain>
    </source>
</reference>
<keyword evidence="1" id="KW-0521">NADP</keyword>
<evidence type="ECO:0000256" key="3">
    <source>
        <dbReference type="SAM" id="MobiDB-lite"/>
    </source>
</evidence>
<proteinExistence type="predicted"/>
<accession>A0A2J6PGL3</accession>
<evidence type="ECO:0000256" key="1">
    <source>
        <dbReference type="ARBA" id="ARBA00022857"/>
    </source>
</evidence>
<dbReference type="InterPro" id="IPR036291">
    <property type="entry name" value="NAD(P)-bd_dom_sf"/>
</dbReference>
<evidence type="ECO:0000313" key="6">
    <source>
        <dbReference type="Proteomes" id="UP000235672"/>
    </source>
</evidence>
<organism evidence="5 6">
    <name type="scientific">Hyaloscypha hepaticicola</name>
    <dbReference type="NCBI Taxonomy" id="2082293"/>
    <lineage>
        <taxon>Eukaryota</taxon>
        <taxon>Fungi</taxon>
        <taxon>Dikarya</taxon>
        <taxon>Ascomycota</taxon>
        <taxon>Pezizomycotina</taxon>
        <taxon>Leotiomycetes</taxon>
        <taxon>Helotiales</taxon>
        <taxon>Hyaloscyphaceae</taxon>
        <taxon>Hyaloscypha</taxon>
    </lineage>
</organism>
<dbReference type="AlphaFoldDB" id="A0A2J6PGL3"/>
<dbReference type="PANTHER" id="PTHR47706:SF9">
    <property type="entry name" value="NMRA-LIKE DOMAIN-CONTAINING PROTEIN-RELATED"/>
    <property type="match status" value="1"/>
</dbReference>
<dbReference type="SUPFAM" id="SSF51735">
    <property type="entry name" value="NAD(P)-binding Rossmann-fold domains"/>
    <property type="match status" value="1"/>
</dbReference>
<dbReference type="GO" id="GO:0016491">
    <property type="term" value="F:oxidoreductase activity"/>
    <property type="evidence" value="ECO:0007669"/>
    <property type="project" value="UniProtKB-KW"/>
</dbReference>
<dbReference type="PANTHER" id="PTHR47706">
    <property type="entry name" value="NMRA-LIKE FAMILY PROTEIN"/>
    <property type="match status" value="1"/>
</dbReference>
<dbReference type="Gene3D" id="3.40.50.720">
    <property type="entry name" value="NAD(P)-binding Rossmann-like Domain"/>
    <property type="match status" value="1"/>
</dbReference>
<name>A0A2J6PGL3_9HELO</name>
<feature type="compositionally biased region" description="Basic and acidic residues" evidence="3">
    <location>
        <begin position="51"/>
        <end position="71"/>
    </location>
</feature>
<dbReference type="Pfam" id="PF05368">
    <property type="entry name" value="NmrA"/>
    <property type="match status" value="1"/>
</dbReference>
<gene>
    <name evidence="5" type="ORF">NA56DRAFT_694984</name>
</gene>
<protein>
    <recommendedName>
        <fullName evidence="4">NmrA-like domain-containing protein</fullName>
    </recommendedName>
</protein>
<evidence type="ECO:0000313" key="5">
    <source>
        <dbReference type="EMBL" id="PMD13133.1"/>
    </source>
</evidence>
<feature type="region of interest" description="Disordered" evidence="3">
    <location>
        <begin position="51"/>
        <end position="77"/>
    </location>
</feature>
<evidence type="ECO:0000259" key="4">
    <source>
        <dbReference type="Pfam" id="PF05368"/>
    </source>
</evidence>
<dbReference type="InterPro" id="IPR051609">
    <property type="entry name" value="NmrA/Isoflavone_reductase-like"/>
</dbReference>
<dbReference type="Proteomes" id="UP000235672">
    <property type="component" value="Unassembled WGS sequence"/>
</dbReference>
<keyword evidence="2" id="KW-0560">Oxidoreductase</keyword>
<dbReference type="EMBL" id="KZ613535">
    <property type="protein sequence ID" value="PMD13133.1"/>
    <property type="molecule type" value="Genomic_DNA"/>
</dbReference>
<keyword evidence="6" id="KW-1185">Reference proteome</keyword>
<dbReference type="InterPro" id="IPR008030">
    <property type="entry name" value="NmrA-like"/>
</dbReference>
<evidence type="ECO:0000256" key="2">
    <source>
        <dbReference type="ARBA" id="ARBA00023002"/>
    </source>
</evidence>
<sequence>MAKSRKRIVVVATPTSPILSHLINALSHNDSLQITVLTRETSVNILRANGHSHDHVHDHDHAHGHDSDHSHNHQHGNADLTHVQTDFSESELQTHLSSTNTVICAFTGSDIHLTHSIIDAASKAGAKLFIPSEYSLDTANPRIRELLPPYQTRFEIQQKLKGCGMNWKAIYSGVVLEEGLKTDGILGIDALWASVVVFPHRKETKIAVSTYGDIAQSIVRVVSEGEDQSGHEVHMCTFQASLQEIVDVVEKEIDRPLDKYEGVYEGAKKEAAERMRMGFFDGGVALLGRVAVWNNDVDAWSRWKEEGLEVEDDWVASIRKVVEMNQLGQFQRLNDDKSNLQTEEFDDLFSDI</sequence>
<dbReference type="OrthoDB" id="9984533at2759"/>
<feature type="domain" description="NmrA-like" evidence="4">
    <location>
        <begin position="9"/>
        <end position="269"/>
    </location>
</feature>